<dbReference type="GO" id="GO:0031490">
    <property type="term" value="F:chromatin DNA binding"/>
    <property type="evidence" value="ECO:0007669"/>
    <property type="project" value="TreeGrafter"/>
</dbReference>
<evidence type="ECO:0000313" key="6">
    <source>
        <dbReference type="Proteomes" id="UP001432322"/>
    </source>
</evidence>
<sequence length="172" mass="19208">LSEESDKLRNQGAKYGAAAESAAKRRRLMEESAMPLKMIKFGTNVDLSDDVKFKAQLTELAKMPPFCRVIAGCNLLSHLGHTVLGMNTVQLYMKVPGTRTPGHTENNCLASININIGPGDCEWFGVPYEYWGVIDKKCREQGTDFLKGAWWPNHDELIQMGVPVYRFTQKAG</sequence>
<dbReference type="GO" id="GO:0000978">
    <property type="term" value="F:RNA polymerase II cis-regulatory region sequence-specific DNA binding"/>
    <property type="evidence" value="ECO:0007669"/>
    <property type="project" value="TreeGrafter"/>
</dbReference>
<dbReference type="SMART" id="SM00558">
    <property type="entry name" value="JmjC"/>
    <property type="match status" value="1"/>
</dbReference>
<evidence type="ECO:0000313" key="5">
    <source>
        <dbReference type="EMBL" id="GMT37883.1"/>
    </source>
</evidence>
<name>A0AAV5X3N2_9BILA</name>
<protein>
    <recommendedName>
        <fullName evidence="4">JmjC domain-containing protein</fullName>
    </recommendedName>
</protein>
<keyword evidence="6" id="KW-1185">Reference proteome</keyword>
<comment type="subcellular location">
    <subcellularLocation>
        <location evidence="1">Nucleus</location>
    </subcellularLocation>
</comment>
<dbReference type="InterPro" id="IPR003347">
    <property type="entry name" value="JmjC_dom"/>
</dbReference>
<dbReference type="GO" id="GO:0071558">
    <property type="term" value="F:histone H3K27me2/H3K27me3 demethylase activity"/>
    <property type="evidence" value="ECO:0007669"/>
    <property type="project" value="TreeGrafter"/>
</dbReference>
<evidence type="ECO:0000256" key="2">
    <source>
        <dbReference type="ARBA" id="ARBA00023242"/>
    </source>
</evidence>
<evidence type="ECO:0000256" key="1">
    <source>
        <dbReference type="ARBA" id="ARBA00004123"/>
    </source>
</evidence>
<dbReference type="PANTHER" id="PTHR14017">
    <property type="entry name" value="LYSINE-SPECIFIC DEMETHYLASE"/>
    <property type="match status" value="1"/>
</dbReference>
<keyword evidence="2" id="KW-0539">Nucleus</keyword>
<comment type="similarity">
    <text evidence="3">Belongs to the UTX family.</text>
</comment>
<dbReference type="GO" id="GO:0010468">
    <property type="term" value="P:regulation of gene expression"/>
    <property type="evidence" value="ECO:0007669"/>
    <property type="project" value="TreeGrafter"/>
</dbReference>
<evidence type="ECO:0000256" key="3">
    <source>
        <dbReference type="ARBA" id="ARBA00034483"/>
    </source>
</evidence>
<proteinExistence type="inferred from homology"/>
<gene>
    <name evidence="5" type="ORF">PFISCL1PPCAC_29180</name>
</gene>
<dbReference type="SUPFAM" id="SSF51197">
    <property type="entry name" value="Clavaminate synthase-like"/>
    <property type="match status" value="1"/>
</dbReference>
<comment type="caution">
    <text evidence="5">The sequence shown here is derived from an EMBL/GenBank/DDBJ whole genome shotgun (WGS) entry which is preliminary data.</text>
</comment>
<organism evidence="5 6">
    <name type="scientific">Pristionchus fissidentatus</name>
    <dbReference type="NCBI Taxonomy" id="1538716"/>
    <lineage>
        <taxon>Eukaryota</taxon>
        <taxon>Metazoa</taxon>
        <taxon>Ecdysozoa</taxon>
        <taxon>Nematoda</taxon>
        <taxon>Chromadorea</taxon>
        <taxon>Rhabditida</taxon>
        <taxon>Rhabditina</taxon>
        <taxon>Diplogasteromorpha</taxon>
        <taxon>Diplogasteroidea</taxon>
        <taxon>Neodiplogasteridae</taxon>
        <taxon>Pristionchus</taxon>
    </lineage>
</organism>
<dbReference type="PANTHER" id="PTHR14017:SF1">
    <property type="entry name" value="LD02225P"/>
    <property type="match status" value="1"/>
</dbReference>
<dbReference type="GO" id="GO:0044666">
    <property type="term" value="C:MLL3/4 complex"/>
    <property type="evidence" value="ECO:0007669"/>
    <property type="project" value="TreeGrafter"/>
</dbReference>
<feature type="domain" description="JmjC" evidence="4">
    <location>
        <begin position="52"/>
        <end position="172"/>
    </location>
</feature>
<dbReference type="EMBL" id="BTSY01000318">
    <property type="protein sequence ID" value="GMT37883.1"/>
    <property type="molecule type" value="Genomic_DNA"/>
</dbReference>
<feature type="non-terminal residue" evidence="5">
    <location>
        <position position="1"/>
    </location>
</feature>
<dbReference type="InterPro" id="IPR051630">
    <property type="entry name" value="Corepressor-Demethylase"/>
</dbReference>
<dbReference type="AlphaFoldDB" id="A0AAV5X3N2"/>
<dbReference type="PROSITE" id="PS51184">
    <property type="entry name" value="JMJC"/>
    <property type="match status" value="1"/>
</dbReference>
<dbReference type="Gene3D" id="2.60.120.650">
    <property type="entry name" value="Cupin"/>
    <property type="match status" value="1"/>
</dbReference>
<dbReference type="Proteomes" id="UP001432322">
    <property type="component" value="Unassembled WGS sequence"/>
</dbReference>
<dbReference type="Pfam" id="PF02373">
    <property type="entry name" value="JmjC"/>
    <property type="match status" value="1"/>
</dbReference>
<reference evidence="5" key="1">
    <citation type="submission" date="2023-10" db="EMBL/GenBank/DDBJ databases">
        <title>Genome assembly of Pristionchus species.</title>
        <authorList>
            <person name="Yoshida K."/>
            <person name="Sommer R.J."/>
        </authorList>
    </citation>
    <scope>NUCLEOTIDE SEQUENCE</scope>
    <source>
        <strain evidence="5">RS5133</strain>
    </source>
</reference>
<accession>A0AAV5X3N2</accession>
<evidence type="ECO:0000259" key="4">
    <source>
        <dbReference type="PROSITE" id="PS51184"/>
    </source>
</evidence>